<dbReference type="GO" id="GO:0004674">
    <property type="term" value="F:protein serine/threonine kinase activity"/>
    <property type="evidence" value="ECO:0007669"/>
    <property type="project" value="UniProtKB-KW"/>
</dbReference>
<dbReference type="EMBL" id="JAUIZM010000017">
    <property type="protein sequence ID" value="KAK1352369.1"/>
    <property type="molecule type" value="Genomic_DNA"/>
</dbReference>
<organism evidence="14 15">
    <name type="scientific">Heracleum sosnowskyi</name>
    <dbReference type="NCBI Taxonomy" id="360622"/>
    <lineage>
        <taxon>Eukaryota</taxon>
        <taxon>Viridiplantae</taxon>
        <taxon>Streptophyta</taxon>
        <taxon>Embryophyta</taxon>
        <taxon>Tracheophyta</taxon>
        <taxon>Spermatophyta</taxon>
        <taxon>Magnoliopsida</taxon>
        <taxon>eudicotyledons</taxon>
        <taxon>Gunneridae</taxon>
        <taxon>Pentapetalae</taxon>
        <taxon>asterids</taxon>
        <taxon>campanulids</taxon>
        <taxon>Apiales</taxon>
        <taxon>Apiaceae</taxon>
        <taxon>Apioideae</taxon>
        <taxon>apioid superclade</taxon>
        <taxon>Tordylieae</taxon>
        <taxon>Tordyliinae</taxon>
        <taxon>Heracleum</taxon>
    </lineage>
</organism>
<keyword evidence="10" id="KW-0472">Membrane</keyword>
<keyword evidence="3" id="KW-0808">Transferase</keyword>
<proteinExistence type="predicted"/>
<dbReference type="Pfam" id="PF12819">
    <property type="entry name" value="Malectin_like"/>
    <property type="match status" value="1"/>
</dbReference>
<keyword evidence="6" id="KW-0547">Nucleotide-binding</keyword>
<dbReference type="PANTHER" id="PTHR34590">
    <property type="entry name" value="OS03G0124300 PROTEIN-RELATED"/>
    <property type="match status" value="1"/>
</dbReference>
<feature type="domain" description="Malectin-like" evidence="13">
    <location>
        <begin position="23"/>
        <end position="389"/>
    </location>
</feature>
<keyword evidence="5" id="KW-0732">Signal</keyword>
<evidence type="ECO:0000256" key="6">
    <source>
        <dbReference type="ARBA" id="ARBA00022741"/>
    </source>
</evidence>
<dbReference type="AlphaFoldDB" id="A0AAD8LY17"/>
<keyword evidence="15" id="KW-1185">Reference proteome</keyword>
<evidence type="ECO:0000256" key="11">
    <source>
        <dbReference type="ARBA" id="ARBA00023180"/>
    </source>
</evidence>
<keyword evidence="7 14" id="KW-0418">Kinase</keyword>
<evidence type="ECO:0000256" key="12">
    <source>
        <dbReference type="SAM" id="MobiDB-lite"/>
    </source>
</evidence>
<protein>
    <submittedName>
        <fullName evidence="14">Receptor-like protein kinase FERONIA</fullName>
    </submittedName>
</protein>
<evidence type="ECO:0000256" key="8">
    <source>
        <dbReference type="ARBA" id="ARBA00022840"/>
    </source>
</evidence>
<keyword evidence="11" id="KW-0325">Glycoprotein</keyword>
<dbReference type="Proteomes" id="UP001237642">
    <property type="component" value="Unassembled WGS sequence"/>
</dbReference>
<dbReference type="GO" id="GO:0016020">
    <property type="term" value="C:membrane"/>
    <property type="evidence" value="ECO:0007669"/>
    <property type="project" value="UniProtKB-SubCell"/>
</dbReference>
<keyword evidence="4" id="KW-0812">Transmembrane</keyword>
<sequence>MSDILSPAPAVLPAYTPTDNILINCGAPNKDASLDGREWDTESTHILTNSSYMFNTWRALQQVDSVDEIPYSTVRIFSSKFTYTIPVSKAGQKFLRLYFYRSYSKSVFDDMTRPLFSVDAANHTLLSNFADFLHMKPPSLTLIKEYVITVNQSRVLEVTFTPSPNSHAFVNGIEIVSIPDDFYIKGNDDAIKMVGQKNQFYIDDSMVLEKLYRFNVGGSDISSTHDTGMFRSWETDEPYLFELDTGITESSSHIRINYTLTTPPYAAPTNVYSSVRTAVDGAPNLTWSFQVDSGFYLLRLHFCELENYLDSQRVFSIFINNQIAEQSVNVSYWSGAVRTPVYKDYAVFVSDSPDDSKSRPYLWLTLRSNYIENGTYYENAILNGLEIFKLSQPGGTLAAPNPELVSLETKKIRGISHSTLVGASIGEESLKKFGEVGYSCLGDQGMDRPTMRDVVSSLEVALQLQESQGKLDQDNLYLTKSVADARSGEASTSSTSSDGFKSGIGSVFSDILNPNAR</sequence>
<dbReference type="InterPro" id="IPR045272">
    <property type="entry name" value="ANXUR1/2-like"/>
</dbReference>
<reference evidence="14" key="1">
    <citation type="submission" date="2023-02" db="EMBL/GenBank/DDBJ databases">
        <title>Genome of toxic invasive species Heracleum sosnowskyi carries increased number of genes despite the absence of recent whole-genome duplications.</title>
        <authorList>
            <person name="Schelkunov M."/>
            <person name="Shtratnikova V."/>
            <person name="Makarenko M."/>
            <person name="Klepikova A."/>
            <person name="Omelchenko D."/>
            <person name="Novikova G."/>
            <person name="Obukhova E."/>
            <person name="Bogdanov V."/>
            <person name="Penin A."/>
            <person name="Logacheva M."/>
        </authorList>
    </citation>
    <scope>NUCLEOTIDE SEQUENCE</scope>
    <source>
        <strain evidence="14">Hsosn_3</strain>
        <tissue evidence="14">Leaf</tissue>
    </source>
</reference>
<dbReference type="Gene3D" id="2.60.120.430">
    <property type="entry name" value="Galactose-binding lectin"/>
    <property type="match status" value="2"/>
</dbReference>
<keyword evidence="2" id="KW-0723">Serine/threonine-protein kinase</keyword>
<evidence type="ECO:0000313" key="15">
    <source>
        <dbReference type="Proteomes" id="UP001237642"/>
    </source>
</evidence>
<keyword evidence="14" id="KW-0675">Receptor</keyword>
<evidence type="ECO:0000256" key="5">
    <source>
        <dbReference type="ARBA" id="ARBA00022729"/>
    </source>
</evidence>
<dbReference type="PANTHER" id="PTHR34590:SF5">
    <property type="entry name" value="OS04G0586500 PROTEIN"/>
    <property type="match status" value="1"/>
</dbReference>
<dbReference type="FunFam" id="2.60.120.430:FF:000003">
    <property type="entry name" value="FERONIA receptor-like kinase"/>
    <property type="match status" value="1"/>
</dbReference>
<dbReference type="GO" id="GO:0005524">
    <property type="term" value="F:ATP binding"/>
    <property type="evidence" value="ECO:0007669"/>
    <property type="project" value="UniProtKB-KW"/>
</dbReference>
<feature type="region of interest" description="Disordered" evidence="12">
    <location>
        <begin position="483"/>
        <end position="517"/>
    </location>
</feature>
<evidence type="ECO:0000256" key="4">
    <source>
        <dbReference type="ARBA" id="ARBA00022692"/>
    </source>
</evidence>
<evidence type="ECO:0000256" key="2">
    <source>
        <dbReference type="ARBA" id="ARBA00022527"/>
    </source>
</evidence>
<evidence type="ECO:0000256" key="9">
    <source>
        <dbReference type="ARBA" id="ARBA00022989"/>
    </source>
</evidence>
<evidence type="ECO:0000256" key="7">
    <source>
        <dbReference type="ARBA" id="ARBA00022777"/>
    </source>
</evidence>
<evidence type="ECO:0000313" key="14">
    <source>
        <dbReference type="EMBL" id="KAK1352369.1"/>
    </source>
</evidence>
<dbReference type="FunFam" id="2.60.120.430:FF:000007">
    <property type="entry name" value="FERONIA receptor-like kinase"/>
    <property type="match status" value="1"/>
</dbReference>
<gene>
    <name evidence="14" type="ORF">POM88_053308</name>
</gene>
<comment type="subcellular location">
    <subcellularLocation>
        <location evidence="1">Membrane</location>
        <topology evidence="1">Single-pass type I membrane protein</topology>
    </subcellularLocation>
</comment>
<comment type="caution">
    <text evidence="14">The sequence shown here is derived from an EMBL/GenBank/DDBJ whole genome shotgun (WGS) entry which is preliminary data.</text>
</comment>
<reference evidence="14" key="2">
    <citation type="submission" date="2023-05" db="EMBL/GenBank/DDBJ databases">
        <authorList>
            <person name="Schelkunov M.I."/>
        </authorList>
    </citation>
    <scope>NUCLEOTIDE SEQUENCE</scope>
    <source>
        <strain evidence="14">Hsosn_3</strain>
        <tissue evidence="14">Leaf</tissue>
    </source>
</reference>
<dbReference type="GO" id="GO:0004714">
    <property type="term" value="F:transmembrane receptor protein tyrosine kinase activity"/>
    <property type="evidence" value="ECO:0007669"/>
    <property type="project" value="InterPro"/>
</dbReference>
<evidence type="ECO:0000256" key="1">
    <source>
        <dbReference type="ARBA" id="ARBA00004479"/>
    </source>
</evidence>
<name>A0AAD8LY17_9APIA</name>
<dbReference type="InterPro" id="IPR024788">
    <property type="entry name" value="Malectin-like_Carb-bd_dom"/>
</dbReference>
<evidence type="ECO:0000256" key="3">
    <source>
        <dbReference type="ARBA" id="ARBA00022679"/>
    </source>
</evidence>
<evidence type="ECO:0000259" key="13">
    <source>
        <dbReference type="Pfam" id="PF12819"/>
    </source>
</evidence>
<accession>A0AAD8LY17</accession>
<evidence type="ECO:0000256" key="10">
    <source>
        <dbReference type="ARBA" id="ARBA00023136"/>
    </source>
</evidence>
<keyword evidence="8" id="KW-0067">ATP-binding</keyword>
<keyword evidence="9" id="KW-1133">Transmembrane helix</keyword>